<comment type="subcellular location">
    <subcellularLocation>
        <location evidence="7">Cytoplasm</location>
    </subcellularLocation>
</comment>
<evidence type="ECO:0000256" key="1">
    <source>
        <dbReference type="ARBA" id="ARBA00004985"/>
    </source>
</evidence>
<protein>
    <recommendedName>
        <fullName evidence="7">Gamma-glutamyl phosphate reductase</fullName>
        <shortName evidence="7">GPR</shortName>
        <ecNumber evidence="7">1.2.1.41</ecNumber>
    </recommendedName>
    <alternativeName>
        <fullName evidence="7">Glutamate-5-semialdehyde dehydrogenase</fullName>
    </alternativeName>
    <alternativeName>
        <fullName evidence="7">Glutamyl-gamma-semialdehyde dehydrogenase</fullName>
        <shortName evidence="7">GSA dehydrogenase</shortName>
    </alternativeName>
</protein>
<feature type="domain" description="Aldehyde dehydrogenase" evidence="8">
    <location>
        <begin position="314"/>
        <end position="375"/>
    </location>
</feature>
<proteinExistence type="inferred from homology"/>
<dbReference type="InterPro" id="IPR012134">
    <property type="entry name" value="Glu-5-SA_DH"/>
</dbReference>
<dbReference type="InterPro" id="IPR020593">
    <property type="entry name" value="G-glutamylP_reductase_CS"/>
</dbReference>
<accession>A0A6N7J0W9</accession>
<keyword evidence="4 7" id="KW-0521">NADP</keyword>
<dbReference type="EMBL" id="VOGC01000006">
    <property type="protein sequence ID" value="MQN01479.1"/>
    <property type="molecule type" value="Genomic_DNA"/>
</dbReference>
<dbReference type="NCBIfam" id="TIGR00407">
    <property type="entry name" value="proA"/>
    <property type="match status" value="1"/>
</dbReference>
<dbReference type="AlphaFoldDB" id="A0A6N7J0W9"/>
<keyword evidence="3 7" id="KW-0641">Proline biosynthesis</keyword>
<dbReference type="Gene3D" id="3.40.605.10">
    <property type="entry name" value="Aldehyde Dehydrogenase, Chain A, domain 1"/>
    <property type="match status" value="1"/>
</dbReference>
<evidence type="ECO:0000256" key="5">
    <source>
        <dbReference type="ARBA" id="ARBA00023002"/>
    </source>
</evidence>
<dbReference type="SUPFAM" id="SSF53720">
    <property type="entry name" value="ALDH-like"/>
    <property type="match status" value="1"/>
</dbReference>
<evidence type="ECO:0000259" key="8">
    <source>
        <dbReference type="Pfam" id="PF00171"/>
    </source>
</evidence>
<dbReference type="InterPro" id="IPR015590">
    <property type="entry name" value="Aldehyde_DH_dom"/>
</dbReference>
<evidence type="ECO:0000256" key="4">
    <source>
        <dbReference type="ARBA" id="ARBA00022857"/>
    </source>
</evidence>
<dbReference type="PANTHER" id="PTHR11063:SF8">
    <property type="entry name" value="DELTA-1-PYRROLINE-5-CARBOXYLATE SYNTHASE"/>
    <property type="match status" value="1"/>
</dbReference>
<dbReference type="Pfam" id="PF00171">
    <property type="entry name" value="Aldedh"/>
    <property type="match status" value="2"/>
</dbReference>
<dbReference type="CDD" id="cd07079">
    <property type="entry name" value="ALDH_F18-19_ProA-GPR"/>
    <property type="match status" value="1"/>
</dbReference>
<evidence type="ECO:0000256" key="6">
    <source>
        <dbReference type="ARBA" id="ARBA00049024"/>
    </source>
</evidence>
<dbReference type="EC" id="1.2.1.41" evidence="7"/>
<comment type="catalytic activity">
    <reaction evidence="6 7">
        <text>L-glutamate 5-semialdehyde + phosphate + NADP(+) = L-glutamyl 5-phosphate + NADPH + H(+)</text>
        <dbReference type="Rhea" id="RHEA:19541"/>
        <dbReference type="ChEBI" id="CHEBI:15378"/>
        <dbReference type="ChEBI" id="CHEBI:43474"/>
        <dbReference type="ChEBI" id="CHEBI:57783"/>
        <dbReference type="ChEBI" id="CHEBI:58066"/>
        <dbReference type="ChEBI" id="CHEBI:58274"/>
        <dbReference type="ChEBI" id="CHEBI:58349"/>
        <dbReference type="EC" id="1.2.1.41"/>
    </reaction>
</comment>
<keyword evidence="5 7" id="KW-0560">Oxidoreductase</keyword>
<evidence type="ECO:0000256" key="2">
    <source>
        <dbReference type="ARBA" id="ARBA00022605"/>
    </source>
</evidence>
<dbReference type="FunFam" id="3.40.309.10:FF:000006">
    <property type="entry name" value="Gamma-glutamyl phosphate reductase"/>
    <property type="match status" value="1"/>
</dbReference>
<dbReference type="Proteomes" id="UP000460257">
    <property type="component" value="Unassembled WGS sequence"/>
</dbReference>
<comment type="pathway">
    <text evidence="1 7">Amino-acid biosynthesis; L-proline biosynthesis; L-glutamate 5-semialdehyde from L-glutamate: step 2/2.</text>
</comment>
<dbReference type="PANTHER" id="PTHR11063">
    <property type="entry name" value="GLUTAMATE SEMIALDEHYDE DEHYDROGENASE"/>
    <property type="match status" value="1"/>
</dbReference>
<dbReference type="GO" id="GO:0050661">
    <property type="term" value="F:NADP binding"/>
    <property type="evidence" value="ECO:0007669"/>
    <property type="project" value="InterPro"/>
</dbReference>
<dbReference type="Gene3D" id="3.40.309.10">
    <property type="entry name" value="Aldehyde Dehydrogenase, Chain A, domain 2"/>
    <property type="match status" value="1"/>
</dbReference>
<evidence type="ECO:0000256" key="7">
    <source>
        <dbReference type="HAMAP-Rule" id="MF_00412"/>
    </source>
</evidence>
<evidence type="ECO:0000313" key="10">
    <source>
        <dbReference type="Proteomes" id="UP000460257"/>
    </source>
</evidence>
<keyword evidence="10" id="KW-1185">Reference proteome</keyword>
<comment type="similarity">
    <text evidence="7">Belongs to the gamma-glutamyl phosphate reductase family.</text>
</comment>
<organism evidence="9 10">
    <name type="scientific">Candidatus Weimeria bifida</name>
    <dbReference type="NCBI Taxonomy" id="2599074"/>
    <lineage>
        <taxon>Bacteria</taxon>
        <taxon>Bacillati</taxon>
        <taxon>Bacillota</taxon>
        <taxon>Clostridia</taxon>
        <taxon>Lachnospirales</taxon>
        <taxon>Lachnospiraceae</taxon>
        <taxon>Candidatus Weimeria</taxon>
    </lineage>
</organism>
<comment type="caution">
    <text evidence="9">The sequence shown here is derived from an EMBL/GenBank/DDBJ whole genome shotgun (WGS) entry which is preliminary data.</text>
</comment>
<keyword evidence="7" id="KW-0963">Cytoplasm</keyword>
<dbReference type="HAMAP" id="MF_00412">
    <property type="entry name" value="ProA"/>
    <property type="match status" value="1"/>
</dbReference>
<gene>
    <name evidence="7" type="primary">proA</name>
    <name evidence="9" type="ORF">FRC54_06055</name>
</gene>
<comment type="function">
    <text evidence="7">Catalyzes the NADPH-dependent reduction of L-glutamate 5-phosphate into L-glutamate 5-semialdehyde and phosphate. The product spontaneously undergoes cyclization to form 1-pyrroline-5-carboxylate.</text>
</comment>
<evidence type="ECO:0000256" key="3">
    <source>
        <dbReference type="ARBA" id="ARBA00022650"/>
    </source>
</evidence>
<dbReference type="InterPro" id="IPR016163">
    <property type="entry name" value="Ald_DH_C"/>
</dbReference>
<reference evidence="9" key="1">
    <citation type="journal article" date="2020" name="Appl. Environ. Microbiol.">
        <title>Medium-Chain Fatty Acid Synthesis by 'Candidatus Weimeria bifida' gen. nov., sp. nov., and 'Candidatus Pseudoramibacter fermentans' sp. nov.</title>
        <authorList>
            <person name="Scarborough M.J."/>
            <person name="Myers K.S."/>
            <person name="Donohue T.J."/>
            <person name="Noguera D.R."/>
        </authorList>
    </citation>
    <scope>NUCLEOTIDE SEQUENCE</scope>
    <source>
        <strain evidence="9">LCO1.1</strain>
    </source>
</reference>
<dbReference type="UniPathway" id="UPA00098">
    <property type="reaction ID" value="UER00360"/>
</dbReference>
<dbReference type="PROSITE" id="PS01223">
    <property type="entry name" value="PROA"/>
    <property type="match status" value="1"/>
</dbReference>
<dbReference type="InterPro" id="IPR016161">
    <property type="entry name" value="Ald_DH/histidinol_DH"/>
</dbReference>
<dbReference type="NCBIfam" id="NF001221">
    <property type="entry name" value="PRK00197.1"/>
    <property type="match status" value="1"/>
</dbReference>
<dbReference type="PIRSF" id="PIRSF000151">
    <property type="entry name" value="GPR"/>
    <property type="match status" value="1"/>
</dbReference>
<dbReference type="GO" id="GO:0055129">
    <property type="term" value="P:L-proline biosynthetic process"/>
    <property type="evidence" value="ECO:0007669"/>
    <property type="project" value="UniProtKB-UniRule"/>
</dbReference>
<dbReference type="GO" id="GO:0005737">
    <property type="term" value="C:cytoplasm"/>
    <property type="evidence" value="ECO:0007669"/>
    <property type="project" value="UniProtKB-SubCell"/>
</dbReference>
<dbReference type="GO" id="GO:0004350">
    <property type="term" value="F:glutamate-5-semialdehyde dehydrogenase activity"/>
    <property type="evidence" value="ECO:0007669"/>
    <property type="project" value="UniProtKB-UniRule"/>
</dbReference>
<sequence>MTIEEICQRAYENKYITAKLSTTQKDELINRAADDLVKNTTQILAANEIDMKNGKERGLSQGLLDRLKLTAERIEGVADGMRQVAALPDPVGEVSRMWTRPNGLRIGKKSVPIGVIGVIYEARPNVTADVFSLCFKTGNTVILRGGSAAANTNIAMIDSLHASLKSQGLPEDCVLYIEDTTHESVNRFMKMDKYVDLLIPRGGAGLIRSVVENSTIPVIETGTGNCHIYVDEYADIDMALRITDNAKTQRIGVCNAAESLVVHEKVAPVFLPRLAELFKGRVELFADPAARKYLTDSAEATDEDFGREYLDYKMSVKTVHDIDEAISHINHYNTGHSEAIITESYTNAQKFLDEIDAACVYVNASTRFTDGNEFGFGAEIGISTQKLHARGPMGLEALLSSKYIIYGNGQIRE</sequence>
<dbReference type="InterPro" id="IPR016162">
    <property type="entry name" value="Ald_DH_N"/>
</dbReference>
<evidence type="ECO:0000313" key="9">
    <source>
        <dbReference type="EMBL" id="MQN01479.1"/>
    </source>
</evidence>
<dbReference type="InterPro" id="IPR000965">
    <property type="entry name" value="GPR_dom"/>
</dbReference>
<keyword evidence="2 7" id="KW-0028">Amino-acid biosynthesis</keyword>
<name>A0A6N7J0W9_9FIRM</name>
<feature type="domain" description="Aldehyde dehydrogenase" evidence="8">
    <location>
        <begin position="3"/>
        <end position="279"/>
    </location>
</feature>